<feature type="chain" id="PRO_5047099334" evidence="1">
    <location>
        <begin position="22"/>
        <end position="153"/>
    </location>
</feature>
<evidence type="ECO:0000313" key="3">
    <source>
        <dbReference type="Proteomes" id="UP001529369"/>
    </source>
</evidence>
<organism evidence="2 3">
    <name type="scientific">Paeniroseomonas aquatica</name>
    <dbReference type="NCBI Taxonomy" id="373043"/>
    <lineage>
        <taxon>Bacteria</taxon>
        <taxon>Pseudomonadati</taxon>
        <taxon>Pseudomonadota</taxon>
        <taxon>Alphaproteobacteria</taxon>
        <taxon>Acetobacterales</taxon>
        <taxon>Acetobacteraceae</taxon>
        <taxon>Paeniroseomonas</taxon>
    </lineage>
</organism>
<feature type="signal peptide" evidence="1">
    <location>
        <begin position="1"/>
        <end position="21"/>
    </location>
</feature>
<evidence type="ECO:0000313" key="2">
    <source>
        <dbReference type="EMBL" id="MDN3567784.1"/>
    </source>
</evidence>
<reference evidence="3" key="1">
    <citation type="journal article" date="2019" name="Int. J. Syst. Evol. Microbiol.">
        <title>The Global Catalogue of Microorganisms (GCM) 10K type strain sequencing project: providing services to taxonomists for standard genome sequencing and annotation.</title>
        <authorList>
            <consortium name="The Broad Institute Genomics Platform"/>
            <consortium name="The Broad Institute Genome Sequencing Center for Infectious Disease"/>
            <person name="Wu L."/>
            <person name="Ma J."/>
        </authorList>
    </citation>
    <scope>NUCLEOTIDE SEQUENCE [LARGE SCALE GENOMIC DNA]</scope>
    <source>
        <strain evidence="3">CECT 7131</strain>
    </source>
</reference>
<comment type="caution">
    <text evidence="2">The sequence shown here is derived from an EMBL/GenBank/DDBJ whole genome shotgun (WGS) entry which is preliminary data.</text>
</comment>
<dbReference type="RefSeq" id="WP_290319848.1">
    <property type="nucleotide sequence ID" value="NZ_JAUFPN010000197.1"/>
</dbReference>
<accession>A0ABT8ADC0</accession>
<protein>
    <submittedName>
        <fullName evidence="2">Copper chaperone PCu(A)C</fullName>
    </submittedName>
</protein>
<sequence length="153" mass="15773">MTHPYRRALLGLLAAIPVAAAAHDAEVGAISVTQPWSRAAGANGTGAGFLTIRNGGTAPDRLLSASSPAARKVELHTHVRDGEVMRMRPVEGIALPPGETVTLRPGGLHVMLIGLTAALVQGGEVPLTLRFERAGEAQVMLHVMAAGARGPTP</sequence>
<proteinExistence type="predicted"/>
<dbReference type="InterPro" id="IPR058248">
    <property type="entry name" value="Lxx211020-like"/>
</dbReference>
<dbReference type="Proteomes" id="UP001529369">
    <property type="component" value="Unassembled WGS sequence"/>
</dbReference>
<keyword evidence="1" id="KW-0732">Signal</keyword>
<dbReference type="Pfam" id="PF04314">
    <property type="entry name" value="PCuAC"/>
    <property type="match status" value="1"/>
</dbReference>
<dbReference type="EMBL" id="JAUFPN010000197">
    <property type="protein sequence ID" value="MDN3567784.1"/>
    <property type="molecule type" value="Genomic_DNA"/>
</dbReference>
<dbReference type="InterPro" id="IPR036182">
    <property type="entry name" value="PCuAC_sf"/>
</dbReference>
<keyword evidence="3" id="KW-1185">Reference proteome</keyword>
<dbReference type="Gene3D" id="2.60.40.1890">
    <property type="entry name" value="PCu(A)C copper chaperone"/>
    <property type="match status" value="1"/>
</dbReference>
<dbReference type="PANTHER" id="PTHR36302:SF1">
    <property type="entry name" value="COPPER CHAPERONE PCU(A)C"/>
    <property type="match status" value="1"/>
</dbReference>
<dbReference type="PANTHER" id="PTHR36302">
    <property type="entry name" value="BLR7088 PROTEIN"/>
    <property type="match status" value="1"/>
</dbReference>
<evidence type="ECO:0000256" key="1">
    <source>
        <dbReference type="SAM" id="SignalP"/>
    </source>
</evidence>
<dbReference type="InterPro" id="IPR007410">
    <property type="entry name" value="LpqE-like"/>
</dbReference>
<dbReference type="SUPFAM" id="SSF110087">
    <property type="entry name" value="DR1885-like metal-binding protein"/>
    <property type="match status" value="1"/>
</dbReference>
<name>A0ABT8ADC0_9PROT</name>
<gene>
    <name evidence="2" type="ORF">QWZ14_25680</name>
</gene>